<dbReference type="SUPFAM" id="SSF53649">
    <property type="entry name" value="Alkaline phosphatase-like"/>
    <property type="match status" value="1"/>
</dbReference>
<evidence type="ECO:0000313" key="8">
    <source>
        <dbReference type="EMBL" id="KAJ8037951.1"/>
    </source>
</evidence>
<dbReference type="PANTHER" id="PTHR42693:SF42">
    <property type="entry name" value="ARYLSULFATASE G"/>
    <property type="match status" value="1"/>
</dbReference>
<dbReference type="Pfam" id="PF00884">
    <property type="entry name" value="Sulfatase"/>
    <property type="match status" value="1"/>
</dbReference>
<dbReference type="EMBL" id="JAIZAY010000008">
    <property type="protein sequence ID" value="KAJ8037951.1"/>
    <property type="molecule type" value="Genomic_DNA"/>
</dbReference>
<comment type="caution">
    <text evidence="8">The sequence shown here is derived from an EMBL/GenBank/DDBJ whole genome shotgun (WGS) entry which is preliminary data.</text>
</comment>
<accession>A0A9Q1HA88</accession>
<feature type="domain" description="Sulfatase N-terminal" evidence="7">
    <location>
        <begin position="62"/>
        <end position="199"/>
    </location>
</feature>
<comment type="cofactor">
    <cofactor evidence="1">
        <name>Ca(2+)</name>
        <dbReference type="ChEBI" id="CHEBI:29108"/>
    </cofactor>
</comment>
<dbReference type="OrthoDB" id="103349at2759"/>
<evidence type="ECO:0000259" key="7">
    <source>
        <dbReference type="Pfam" id="PF00884"/>
    </source>
</evidence>
<evidence type="ECO:0000313" key="9">
    <source>
        <dbReference type="Proteomes" id="UP001152320"/>
    </source>
</evidence>
<reference evidence="8" key="1">
    <citation type="submission" date="2021-10" db="EMBL/GenBank/DDBJ databases">
        <title>Tropical sea cucumber genome reveals ecological adaptation and Cuvierian tubules defense mechanism.</title>
        <authorList>
            <person name="Chen T."/>
        </authorList>
    </citation>
    <scope>NUCLEOTIDE SEQUENCE</scope>
    <source>
        <strain evidence="8">Nanhai2018</strain>
        <tissue evidence="8">Muscle</tissue>
    </source>
</reference>
<dbReference type="Gene3D" id="3.30.1120.10">
    <property type="match status" value="1"/>
</dbReference>
<dbReference type="Proteomes" id="UP001152320">
    <property type="component" value="Chromosome 8"/>
</dbReference>
<dbReference type="PANTHER" id="PTHR42693">
    <property type="entry name" value="ARYLSULFATASE FAMILY MEMBER"/>
    <property type="match status" value="1"/>
</dbReference>
<evidence type="ECO:0000256" key="3">
    <source>
        <dbReference type="ARBA" id="ARBA00022723"/>
    </source>
</evidence>
<dbReference type="InterPro" id="IPR000917">
    <property type="entry name" value="Sulfatase_N"/>
</dbReference>
<dbReference type="GO" id="GO:0046872">
    <property type="term" value="F:metal ion binding"/>
    <property type="evidence" value="ECO:0007669"/>
    <property type="project" value="UniProtKB-KW"/>
</dbReference>
<keyword evidence="4" id="KW-0732">Signal</keyword>
<protein>
    <submittedName>
        <fullName evidence="8">Arylsulfatase G</fullName>
    </submittedName>
</protein>
<name>A0A9Q1HA88_HOLLE</name>
<proteinExistence type="inferred from homology"/>
<gene>
    <name evidence="8" type="ORF">HOLleu_18902</name>
</gene>
<keyword evidence="6" id="KW-0106">Calcium</keyword>
<dbReference type="GO" id="GO:0004065">
    <property type="term" value="F:arylsulfatase activity"/>
    <property type="evidence" value="ECO:0007669"/>
    <property type="project" value="TreeGrafter"/>
</dbReference>
<keyword evidence="9" id="KW-1185">Reference proteome</keyword>
<evidence type="ECO:0000256" key="1">
    <source>
        <dbReference type="ARBA" id="ARBA00001913"/>
    </source>
</evidence>
<keyword evidence="5" id="KW-0378">Hydrolase</keyword>
<dbReference type="Gene3D" id="3.40.720.10">
    <property type="entry name" value="Alkaline Phosphatase, subunit A"/>
    <property type="match status" value="1"/>
</dbReference>
<dbReference type="InterPro" id="IPR050738">
    <property type="entry name" value="Sulfatase"/>
</dbReference>
<dbReference type="Pfam" id="PF14707">
    <property type="entry name" value="Sulfatase_C"/>
    <property type="match status" value="1"/>
</dbReference>
<keyword evidence="3" id="KW-0479">Metal-binding</keyword>
<evidence type="ECO:0000256" key="5">
    <source>
        <dbReference type="ARBA" id="ARBA00022801"/>
    </source>
</evidence>
<dbReference type="AlphaFoldDB" id="A0A9Q1HA88"/>
<comment type="similarity">
    <text evidence="2">Belongs to the sulfatase family.</text>
</comment>
<evidence type="ECO:0000256" key="6">
    <source>
        <dbReference type="ARBA" id="ARBA00022837"/>
    </source>
</evidence>
<evidence type="ECO:0000256" key="2">
    <source>
        <dbReference type="ARBA" id="ARBA00008779"/>
    </source>
</evidence>
<evidence type="ECO:0000256" key="4">
    <source>
        <dbReference type="ARBA" id="ARBA00022729"/>
    </source>
</evidence>
<dbReference type="InterPro" id="IPR017850">
    <property type="entry name" value="Alkaline_phosphatase_core_sf"/>
</dbReference>
<sequence length="347" mass="38629">MGCTDEEGYSETDSVICPKDWFEIPGYSDLDCYLCQSDAGDNEPALPFLHGRKIVEQPLNMTYLSLRYIQAAEMFITERETTTPFILYVGLQHMHVPFFVMPEFAGKSARGDAYGDALLEMDWVIETIVKVIEDNDEAENTLIWVARGGGSTSKYTVWQGGHLMPALAYWPGTIEGGRVSDELVSMMDIYPTMASLAGIDMPGNRIYDGIDISNILLDEPFSSKNRVLYHPLYIYENGLYNGKMGAVQIDEYKAVYETGGIPECGGLFGPSTRHDPPLIFNVKEDPMESTPIDPGSSEYQSVLMKVNQALVDLEQSLLQDNTTVVDYTSNSCVMLCCNPLNVVCRCD</sequence>
<organism evidence="8 9">
    <name type="scientific">Holothuria leucospilota</name>
    <name type="common">Black long sea cucumber</name>
    <name type="synonym">Mertensiothuria leucospilota</name>
    <dbReference type="NCBI Taxonomy" id="206669"/>
    <lineage>
        <taxon>Eukaryota</taxon>
        <taxon>Metazoa</taxon>
        <taxon>Echinodermata</taxon>
        <taxon>Eleutherozoa</taxon>
        <taxon>Echinozoa</taxon>
        <taxon>Holothuroidea</taxon>
        <taxon>Aspidochirotacea</taxon>
        <taxon>Aspidochirotida</taxon>
        <taxon>Holothuriidae</taxon>
        <taxon>Holothuria</taxon>
    </lineage>
</organism>